<keyword evidence="2" id="KW-0720">Serine protease</keyword>
<evidence type="ECO:0000313" key="6">
    <source>
        <dbReference type="Proteomes" id="UP000268093"/>
    </source>
</evidence>
<dbReference type="GO" id="GO:0006508">
    <property type="term" value="P:proteolysis"/>
    <property type="evidence" value="ECO:0007669"/>
    <property type="project" value="UniProtKB-KW"/>
</dbReference>
<feature type="domain" description="Peptidase S1" evidence="4">
    <location>
        <begin position="32"/>
        <end position="284"/>
    </location>
</feature>
<dbReference type="PROSITE" id="PS00134">
    <property type="entry name" value="TRYPSIN_HIS"/>
    <property type="match status" value="1"/>
</dbReference>
<evidence type="ECO:0000313" key="5">
    <source>
        <dbReference type="EMBL" id="RUP44382.1"/>
    </source>
</evidence>
<dbReference type="InterPro" id="IPR001314">
    <property type="entry name" value="Peptidase_S1A"/>
</dbReference>
<keyword evidence="1" id="KW-1015">Disulfide bond</keyword>
<dbReference type="InterPro" id="IPR051333">
    <property type="entry name" value="CLIP_Serine_Protease"/>
</dbReference>
<dbReference type="PRINTS" id="PR00722">
    <property type="entry name" value="CHYMOTRYPSIN"/>
</dbReference>
<protein>
    <submittedName>
        <fullName evidence="5">Trypsin-like cysteine/serine peptidase domain-containing protein</fullName>
    </submittedName>
</protein>
<evidence type="ECO:0000259" key="4">
    <source>
        <dbReference type="PROSITE" id="PS50240"/>
    </source>
</evidence>
<sequence>MTTLRRSPSPRYLAMSIALLCLFLMPQPTLAIQNGIKVNYASKYPFYVALQYPHLCGGSLISVNPFWVVTAAHCVLNATLSSIPDPNPYYVCMGSHDTSQQQCATIRAFHVHPKYYNATTGVTNVTHDIALIEVEAVARGKKSQILPGSNIWPIPIYWEKGIDEITIGVTMGMGYASLNSTSAEKYLHELKVTVTAINSTNPSMIETSSPPGTGVCHGDSGGPLILNDDSSQPFLLGVTSIILDAYDPDPTKATCTVQENVTADAHNIFCSTGYFVRWLSRVTGISADQLVTPQSLPTITNPVYQPTTVIVTDVETISWYSIGPSGTELLVSTTTRTMGVVVEMTTGPFSGAAARVWDRESGWGRWGWWVGLMAVVGMVW</sequence>
<dbReference type="PROSITE" id="PS50240">
    <property type="entry name" value="TRYPSIN_DOM"/>
    <property type="match status" value="1"/>
</dbReference>
<organism evidence="5 6">
    <name type="scientific">Jimgerdemannia flammicorona</name>
    <dbReference type="NCBI Taxonomy" id="994334"/>
    <lineage>
        <taxon>Eukaryota</taxon>
        <taxon>Fungi</taxon>
        <taxon>Fungi incertae sedis</taxon>
        <taxon>Mucoromycota</taxon>
        <taxon>Mucoromycotina</taxon>
        <taxon>Endogonomycetes</taxon>
        <taxon>Endogonales</taxon>
        <taxon>Endogonaceae</taxon>
        <taxon>Jimgerdemannia</taxon>
    </lineage>
</organism>
<dbReference type="Pfam" id="PF00089">
    <property type="entry name" value="Trypsin"/>
    <property type="match status" value="1"/>
</dbReference>
<dbReference type="AlphaFoldDB" id="A0A433D0L9"/>
<dbReference type="PANTHER" id="PTHR24260">
    <property type="match status" value="1"/>
</dbReference>
<feature type="signal peptide" evidence="3">
    <location>
        <begin position="1"/>
        <end position="31"/>
    </location>
</feature>
<evidence type="ECO:0000256" key="1">
    <source>
        <dbReference type="ARBA" id="ARBA00023157"/>
    </source>
</evidence>
<dbReference type="InterPro" id="IPR009003">
    <property type="entry name" value="Peptidase_S1_PA"/>
</dbReference>
<dbReference type="GO" id="GO:0004252">
    <property type="term" value="F:serine-type endopeptidase activity"/>
    <property type="evidence" value="ECO:0007669"/>
    <property type="project" value="InterPro"/>
</dbReference>
<evidence type="ECO:0000256" key="3">
    <source>
        <dbReference type="SAM" id="SignalP"/>
    </source>
</evidence>
<dbReference type="Proteomes" id="UP000268093">
    <property type="component" value="Unassembled WGS sequence"/>
</dbReference>
<proteinExistence type="predicted"/>
<name>A0A433D0L9_9FUNG</name>
<accession>A0A433D0L9</accession>
<reference evidence="5 6" key="1">
    <citation type="journal article" date="2018" name="New Phytol.">
        <title>Phylogenomics of Endogonaceae and evolution of mycorrhizas within Mucoromycota.</title>
        <authorList>
            <person name="Chang Y."/>
            <person name="Desiro A."/>
            <person name="Na H."/>
            <person name="Sandor L."/>
            <person name="Lipzen A."/>
            <person name="Clum A."/>
            <person name="Barry K."/>
            <person name="Grigoriev I.V."/>
            <person name="Martin F.M."/>
            <person name="Stajich J.E."/>
            <person name="Smith M.E."/>
            <person name="Bonito G."/>
            <person name="Spatafora J.W."/>
        </authorList>
    </citation>
    <scope>NUCLEOTIDE SEQUENCE [LARGE SCALE GENOMIC DNA]</scope>
    <source>
        <strain evidence="5 6">GMNB39</strain>
    </source>
</reference>
<evidence type="ECO:0000256" key="2">
    <source>
        <dbReference type="RuleBase" id="RU363034"/>
    </source>
</evidence>
<keyword evidence="3" id="KW-0732">Signal</keyword>
<keyword evidence="6" id="KW-1185">Reference proteome</keyword>
<dbReference type="SUPFAM" id="SSF50494">
    <property type="entry name" value="Trypsin-like serine proteases"/>
    <property type="match status" value="1"/>
</dbReference>
<dbReference type="OrthoDB" id="6380398at2759"/>
<dbReference type="InterPro" id="IPR018114">
    <property type="entry name" value="TRYPSIN_HIS"/>
</dbReference>
<gene>
    <name evidence="5" type="ORF">BC936DRAFT_149548</name>
</gene>
<dbReference type="Gene3D" id="2.40.10.10">
    <property type="entry name" value="Trypsin-like serine proteases"/>
    <property type="match status" value="2"/>
</dbReference>
<feature type="chain" id="PRO_5019119711" evidence="3">
    <location>
        <begin position="32"/>
        <end position="380"/>
    </location>
</feature>
<dbReference type="SMART" id="SM00020">
    <property type="entry name" value="Tryp_SPc"/>
    <property type="match status" value="1"/>
</dbReference>
<dbReference type="PROSITE" id="PS00135">
    <property type="entry name" value="TRYPSIN_SER"/>
    <property type="match status" value="1"/>
</dbReference>
<keyword evidence="2" id="KW-0378">Hydrolase</keyword>
<dbReference type="PANTHER" id="PTHR24260:SF143">
    <property type="entry name" value="SERINE PROTEASE GD-LIKE PROTEIN"/>
    <property type="match status" value="1"/>
</dbReference>
<dbReference type="EMBL" id="RBNI01009017">
    <property type="protein sequence ID" value="RUP44382.1"/>
    <property type="molecule type" value="Genomic_DNA"/>
</dbReference>
<dbReference type="InterPro" id="IPR033116">
    <property type="entry name" value="TRYPSIN_SER"/>
</dbReference>
<dbReference type="InterPro" id="IPR001254">
    <property type="entry name" value="Trypsin_dom"/>
</dbReference>
<keyword evidence="2" id="KW-0645">Protease</keyword>
<dbReference type="InterPro" id="IPR043504">
    <property type="entry name" value="Peptidase_S1_PA_chymotrypsin"/>
</dbReference>
<comment type="caution">
    <text evidence="5">The sequence shown here is derived from an EMBL/GenBank/DDBJ whole genome shotgun (WGS) entry which is preliminary data.</text>
</comment>